<sequence>MSRMNRAPDGATIGERGRMSENPRTGRFCDTLDALAGAQWFLASTWQADTGRLMSNNKIGRRRHSPPTLGCTSSK</sequence>
<dbReference type="EMBL" id="JYDJ01000130">
    <property type="protein sequence ID" value="KRX42987.1"/>
    <property type="molecule type" value="Genomic_DNA"/>
</dbReference>
<accession>A0A0V0TVH0</accession>
<name>A0A0V0TVH0_9BILA</name>
<protein>
    <submittedName>
        <fullName evidence="2">Uncharacterized protein</fullName>
    </submittedName>
</protein>
<feature type="region of interest" description="Disordered" evidence="1">
    <location>
        <begin position="55"/>
        <end position="75"/>
    </location>
</feature>
<dbReference type="AlphaFoldDB" id="A0A0V0TVH0"/>
<organism evidence="2 3">
    <name type="scientific">Trichinella murrelli</name>
    <dbReference type="NCBI Taxonomy" id="144512"/>
    <lineage>
        <taxon>Eukaryota</taxon>
        <taxon>Metazoa</taxon>
        <taxon>Ecdysozoa</taxon>
        <taxon>Nematoda</taxon>
        <taxon>Enoplea</taxon>
        <taxon>Dorylaimia</taxon>
        <taxon>Trichinellida</taxon>
        <taxon>Trichinellidae</taxon>
        <taxon>Trichinella</taxon>
    </lineage>
</organism>
<evidence type="ECO:0000313" key="2">
    <source>
        <dbReference type="EMBL" id="KRX42987.1"/>
    </source>
</evidence>
<gene>
    <name evidence="2" type="ORF">T05_5099</name>
</gene>
<dbReference type="Proteomes" id="UP000055048">
    <property type="component" value="Unassembled WGS sequence"/>
</dbReference>
<evidence type="ECO:0000313" key="3">
    <source>
        <dbReference type="Proteomes" id="UP000055048"/>
    </source>
</evidence>
<evidence type="ECO:0000256" key="1">
    <source>
        <dbReference type="SAM" id="MobiDB-lite"/>
    </source>
</evidence>
<keyword evidence="3" id="KW-1185">Reference proteome</keyword>
<proteinExistence type="predicted"/>
<reference evidence="2 3" key="1">
    <citation type="submission" date="2015-01" db="EMBL/GenBank/DDBJ databases">
        <title>Evolution of Trichinella species and genotypes.</title>
        <authorList>
            <person name="Korhonen P.K."/>
            <person name="Edoardo P."/>
            <person name="Giuseppe L.R."/>
            <person name="Gasser R.B."/>
        </authorList>
    </citation>
    <scope>NUCLEOTIDE SEQUENCE [LARGE SCALE GENOMIC DNA]</scope>
    <source>
        <strain evidence="2">ISS417</strain>
    </source>
</reference>
<comment type="caution">
    <text evidence="2">The sequence shown here is derived from an EMBL/GenBank/DDBJ whole genome shotgun (WGS) entry which is preliminary data.</text>
</comment>
<feature type="region of interest" description="Disordered" evidence="1">
    <location>
        <begin position="1"/>
        <end position="26"/>
    </location>
</feature>